<keyword evidence="1" id="KW-1133">Transmembrane helix</keyword>
<keyword evidence="1" id="KW-0812">Transmembrane</keyword>
<protein>
    <submittedName>
        <fullName evidence="2">Uncharacterized protein</fullName>
    </submittedName>
</protein>
<feature type="transmembrane region" description="Helical" evidence="1">
    <location>
        <begin position="6"/>
        <end position="24"/>
    </location>
</feature>
<dbReference type="AlphaFoldDB" id="A0A1H5ZT15"/>
<accession>A0A1H5ZT15</accession>
<proteinExistence type="predicted"/>
<organism evidence="2 3">
    <name type="scientific">Halpernia humi</name>
    <dbReference type="NCBI Taxonomy" id="493375"/>
    <lineage>
        <taxon>Bacteria</taxon>
        <taxon>Pseudomonadati</taxon>
        <taxon>Bacteroidota</taxon>
        <taxon>Flavobacteriia</taxon>
        <taxon>Flavobacteriales</taxon>
        <taxon>Weeksellaceae</taxon>
        <taxon>Chryseobacterium group</taxon>
        <taxon>Halpernia</taxon>
    </lineage>
</organism>
<dbReference type="EMBL" id="FNUS01000005">
    <property type="protein sequence ID" value="SEG38925.1"/>
    <property type="molecule type" value="Genomic_DNA"/>
</dbReference>
<keyword evidence="3" id="KW-1185">Reference proteome</keyword>
<evidence type="ECO:0000256" key="1">
    <source>
        <dbReference type="SAM" id="Phobius"/>
    </source>
</evidence>
<keyword evidence="1" id="KW-0472">Membrane</keyword>
<name>A0A1H5ZT15_9FLAO</name>
<feature type="transmembrane region" description="Helical" evidence="1">
    <location>
        <begin position="31"/>
        <end position="51"/>
    </location>
</feature>
<evidence type="ECO:0000313" key="3">
    <source>
        <dbReference type="Proteomes" id="UP000236738"/>
    </source>
</evidence>
<dbReference type="Proteomes" id="UP000236738">
    <property type="component" value="Unassembled WGS sequence"/>
</dbReference>
<gene>
    <name evidence="2" type="ORF">SAMN05421847_2163</name>
</gene>
<evidence type="ECO:0000313" key="2">
    <source>
        <dbReference type="EMBL" id="SEG38925.1"/>
    </source>
</evidence>
<sequence length="52" mass="6039">MEIYTIVYNVLMGLILIVAAVFMVKCLRWKFYDIFTAFAITFVAVLLALIYL</sequence>
<reference evidence="3" key="1">
    <citation type="submission" date="2016-10" db="EMBL/GenBank/DDBJ databases">
        <authorList>
            <person name="Varghese N."/>
            <person name="Submissions S."/>
        </authorList>
    </citation>
    <scope>NUCLEOTIDE SEQUENCE [LARGE SCALE GENOMIC DNA]</scope>
    <source>
        <strain evidence="3">DSM 21580</strain>
    </source>
</reference>